<accession>A0A1R1BN11</accession>
<evidence type="ECO:0000256" key="1">
    <source>
        <dbReference type="SAM" id="Phobius"/>
    </source>
</evidence>
<keyword evidence="1" id="KW-0472">Membrane</keyword>
<feature type="transmembrane region" description="Helical" evidence="1">
    <location>
        <begin position="84"/>
        <end position="103"/>
    </location>
</feature>
<feature type="transmembrane region" description="Helical" evidence="1">
    <location>
        <begin position="52"/>
        <end position="72"/>
    </location>
</feature>
<sequence length="197" mass="23075">MFEPLKDNWLSILIFLLSPVGVTSLILLLSSNKHERILFTPKKNLYRLITKIVTLSAIGTLLATLITSFLTYLLNNNIFEFSTLYFIIVFITYFIFMSSILSFTERKHKTYHWIYLEKYQYEPLLILKITFNNKLLVSSIPTIGDKFNQGYIILEDISILENQEIFFIGPKNINWFKTNQPGFNDLLIAVNKFKPRS</sequence>
<proteinExistence type="predicted"/>
<dbReference type="AlphaFoldDB" id="A0A1R1BN11"/>
<evidence type="ECO:0000313" key="2">
    <source>
        <dbReference type="EMBL" id="OMF11158.1"/>
    </source>
</evidence>
<dbReference type="RefSeq" id="WP_076333289.1">
    <property type="nucleotide sequence ID" value="NZ_MRTJ01000011.1"/>
</dbReference>
<dbReference type="OrthoDB" id="9976100at2"/>
<feature type="transmembrane region" description="Helical" evidence="1">
    <location>
        <begin position="12"/>
        <end position="31"/>
    </location>
</feature>
<name>A0A1R1BN11_PAEAM</name>
<dbReference type="EMBL" id="MRTJ01000011">
    <property type="protein sequence ID" value="OMF11158.1"/>
    <property type="molecule type" value="Genomic_DNA"/>
</dbReference>
<protein>
    <submittedName>
        <fullName evidence="2">Uncharacterized protein</fullName>
    </submittedName>
</protein>
<keyword evidence="1" id="KW-1133">Transmembrane helix</keyword>
<gene>
    <name evidence="2" type="ORF">BK131_22265</name>
</gene>
<keyword evidence="1" id="KW-0812">Transmembrane</keyword>
<comment type="caution">
    <text evidence="2">The sequence shown here is derived from an EMBL/GenBank/DDBJ whole genome shotgun (WGS) entry which is preliminary data.</text>
</comment>
<dbReference type="Proteomes" id="UP000187134">
    <property type="component" value="Unassembled WGS sequence"/>
</dbReference>
<organism evidence="2 3">
    <name type="scientific">Paenibacillus amylolyticus</name>
    <dbReference type="NCBI Taxonomy" id="1451"/>
    <lineage>
        <taxon>Bacteria</taxon>
        <taxon>Bacillati</taxon>
        <taxon>Bacillota</taxon>
        <taxon>Bacilli</taxon>
        <taxon>Bacillales</taxon>
        <taxon>Paenibacillaceae</taxon>
        <taxon>Paenibacillus</taxon>
    </lineage>
</organism>
<reference evidence="2 3" key="1">
    <citation type="submission" date="2016-11" db="EMBL/GenBank/DDBJ databases">
        <title>Paenibacillus species isolates.</title>
        <authorList>
            <person name="Beno S.M."/>
        </authorList>
    </citation>
    <scope>NUCLEOTIDE SEQUENCE [LARGE SCALE GENOMIC DNA]</scope>
    <source>
        <strain evidence="2 3">FSL H8-0246</strain>
    </source>
</reference>
<evidence type="ECO:0000313" key="3">
    <source>
        <dbReference type="Proteomes" id="UP000187134"/>
    </source>
</evidence>